<dbReference type="EMBL" id="REGN01000492">
    <property type="protein sequence ID" value="RNA41520.1"/>
    <property type="molecule type" value="Genomic_DNA"/>
</dbReference>
<sequence>MCIADNFLINLSKSVRTLFLYSSSKNGEKSDSLCDVVTSVTFWIGNLEEIIFFLLQYCYKKTVFTNFFADISNNFLGLRYRRTYLVFKVSKF</sequence>
<dbReference type="Proteomes" id="UP000276133">
    <property type="component" value="Unassembled WGS sequence"/>
</dbReference>
<reference evidence="1 2" key="1">
    <citation type="journal article" date="2018" name="Sci. Rep.">
        <title>Genomic signatures of local adaptation to the degree of environmental predictability in rotifers.</title>
        <authorList>
            <person name="Franch-Gras L."/>
            <person name="Hahn C."/>
            <person name="Garcia-Roger E.M."/>
            <person name="Carmona M.J."/>
            <person name="Serra M."/>
            <person name="Gomez A."/>
        </authorList>
    </citation>
    <scope>NUCLEOTIDE SEQUENCE [LARGE SCALE GENOMIC DNA]</scope>
    <source>
        <strain evidence="1">HYR1</strain>
    </source>
</reference>
<dbReference type="AlphaFoldDB" id="A0A3M7T125"/>
<evidence type="ECO:0000313" key="1">
    <source>
        <dbReference type="EMBL" id="RNA41520.1"/>
    </source>
</evidence>
<accession>A0A3M7T125</accession>
<gene>
    <name evidence="1" type="ORF">BpHYR1_032089</name>
</gene>
<proteinExistence type="predicted"/>
<evidence type="ECO:0000313" key="2">
    <source>
        <dbReference type="Proteomes" id="UP000276133"/>
    </source>
</evidence>
<organism evidence="1 2">
    <name type="scientific">Brachionus plicatilis</name>
    <name type="common">Marine rotifer</name>
    <name type="synonym">Brachionus muelleri</name>
    <dbReference type="NCBI Taxonomy" id="10195"/>
    <lineage>
        <taxon>Eukaryota</taxon>
        <taxon>Metazoa</taxon>
        <taxon>Spiralia</taxon>
        <taxon>Gnathifera</taxon>
        <taxon>Rotifera</taxon>
        <taxon>Eurotatoria</taxon>
        <taxon>Monogononta</taxon>
        <taxon>Pseudotrocha</taxon>
        <taxon>Ploima</taxon>
        <taxon>Brachionidae</taxon>
        <taxon>Brachionus</taxon>
    </lineage>
</organism>
<keyword evidence="2" id="KW-1185">Reference proteome</keyword>
<comment type="caution">
    <text evidence="1">The sequence shown here is derived from an EMBL/GenBank/DDBJ whole genome shotgun (WGS) entry which is preliminary data.</text>
</comment>
<protein>
    <submittedName>
        <fullName evidence="1">Uncharacterized protein</fullName>
    </submittedName>
</protein>
<name>A0A3M7T125_BRAPC</name>